<dbReference type="SUPFAM" id="SSF46689">
    <property type="entry name" value="Homeodomain-like"/>
    <property type="match status" value="1"/>
</dbReference>
<organism evidence="5 6">
    <name type="scientific">Aminobacter aminovorans</name>
    <name type="common">Chelatobacter heintzii</name>
    <dbReference type="NCBI Taxonomy" id="83263"/>
    <lineage>
        <taxon>Bacteria</taxon>
        <taxon>Pseudomonadati</taxon>
        <taxon>Pseudomonadota</taxon>
        <taxon>Alphaproteobacteria</taxon>
        <taxon>Hyphomicrobiales</taxon>
        <taxon>Phyllobacteriaceae</taxon>
        <taxon>Aminobacter</taxon>
    </lineage>
</organism>
<dbReference type="InterPro" id="IPR035418">
    <property type="entry name" value="AraC-bd_2"/>
</dbReference>
<dbReference type="Pfam" id="PF14525">
    <property type="entry name" value="AraC_binding_2"/>
    <property type="match status" value="1"/>
</dbReference>
<dbReference type="PROSITE" id="PS01124">
    <property type="entry name" value="HTH_ARAC_FAMILY_2"/>
    <property type="match status" value="1"/>
</dbReference>
<sequence length="357" mass="38192">MDRPATDSHGRRPSSRLDISVRPGNARDFDLLRLGMSPLYEMDAADAQARESFAAEMTSYHFADIAIATGWASAASFERSPLTIARGGLDNICLLVYAEGGCDLSVEGRSSEVHAGDVCLLDMTRQSSLRAPRYRSLSLVLPRALLAPLVADLDALHGRILQRSTALNAMLARHLGALYDEAPVLAAKDAGAAAHGTAALVAAFAGASAQGREMIEQASAGTSLQAARRLIEANVPEPDLGPEFLCQRLGMSRAKLYRLFEPIGGVGAYIQQRRLTRAYHALTDPAQAHVYVGVIAARCGFGNASVFSRAFRQAFGLSPTDLRATHHHPDADNTNHADDNAFTSMRRQLLGMGAGRG</sequence>
<dbReference type="PRINTS" id="PR00032">
    <property type="entry name" value="HTHARAC"/>
</dbReference>
<feature type="domain" description="HTH araC/xylS-type" evidence="4">
    <location>
        <begin position="225"/>
        <end position="325"/>
    </location>
</feature>
<dbReference type="AlphaFoldDB" id="A0A380WQU2"/>
<evidence type="ECO:0000256" key="1">
    <source>
        <dbReference type="ARBA" id="ARBA00023015"/>
    </source>
</evidence>
<dbReference type="GO" id="GO:0043565">
    <property type="term" value="F:sequence-specific DNA binding"/>
    <property type="evidence" value="ECO:0007669"/>
    <property type="project" value="InterPro"/>
</dbReference>
<name>A0A380WQU2_AMIAI</name>
<dbReference type="InterPro" id="IPR009057">
    <property type="entry name" value="Homeodomain-like_sf"/>
</dbReference>
<dbReference type="InterPro" id="IPR050204">
    <property type="entry name" value="AraC_XylS_family_regulators"/>
</dbReference>
<dbReference type="EMBL" id="UFSM01000001">
    <property type="protein sequence ID" value="SUU90712.1"/>
    <property type="molecule type" value="Genomic_DNA"/>
</dbReference>
<evidence type="ECO:0000256" key="3">
    <source>
        <dbReference type="ARBA" id="ARBA00023163"/>
    </source>
</evidence>
<evidence type="ECO:0000313" key="5">
    <source>
        <dbReference type="EMBL" id="SUU90712.1"/>
    </source>
</evidence>
<dbReference type="Gene3D" id="1.10.10.60">
    <property type="entry name" value="Homeodomain-like"/>
    <property type="match status" value="1"/>
</dbReference>
<protein>
    <submittedName>
        <fullName evidence="5">Transcriptional activator feaR</fullName>
    </submittedName>
</protein>
<dbReference type="InterPro" id="IPR020449">
    <property type="entry name" value="Tscrpt_reg_AraC-type_HTH"/>
</dbReference>
<evidence type="ECO:0000313" key="6">
    <source>
        <dbReference type="Proteomes" id="UP000254701"/>
    </source>
</evidence>
<keyword evidence="3" id="KW-0804">Transcription</keyword>
<evidence type="ECO:0000259" key="4">
    <source>
        <dbReference type="PROSITE" id="PS01124"/>
    </source>
</evidence>
<gene>
    <name evidence="5" type="primary">feaR_2</name>
    <name evidence="5" type="ORF">NCTC10684_03970</name>
</gene>
<dbReference type="Pfam" id="PF12833">
    <property type="entry name" value="HTH_18"/>
    <property type="match status" value="1"/>
</dbReference>
<reference evidence="5 6" key="1">
    <citation type="submission" date="2018-06" db="EMBL/GenBank/DDBJ databases">
        <authorList>
            <consortium name="Pathogen Informatics"/>
            <person name="Doyle S."/>
        </authorList>
    </citation>
    <scope>NUCLEOTIDE SEQUENCE [LARGE SCALE GENOMIC DNA]</scope>
    <source>
        <strain evidence="5 6">NCTC10684</strain>
    </source>
</reference>
<dbReference type="InterPro" id="IPR018060">
    <property type="entry name" value="HTH_AraC"/>
</dbReference>
<dbReference type="GO" id="GO:0003700">
    <property type="term" value="F:DNA-binding transcription factor activity"/>
    <property type="evidence" value="ECO:0007669"/>
    <property type="project" value="InterPro"/>
</dbReference>
<proteinExistence type="predicted"/>
<evidence type="ECO:0000256" key="2">
    <source>
        <dbReference type="ARBA" id="ARBA00023125"/>
    </source>
</evidence>
<keyword evidence="1" id="KW-0805">Transcription regulation</keyword>
<dbReference type="Proteomes" id="UP000254701">
    <property type="component" value="Unassembled WGS sequence"/>
</dbReference>
<keyword evidence="2" id="KW-0238">DNA-binding</keyword>
<dbReference type="PANTHER" id="PTHR46796:SF6">
    <property type="entry name" value="ARAC SUBFAMILY"/>
    <property type="match status" value="1"/>
</dbReference>
<dbReference type="SMART" id="SM00342">
    <property type="entry name" value="HTH_ARAC"/>
    <property type="match status" value="1"/>
</dbReference>
<dbReference type="PANTHER" id="PTHR46796">
    <property type="entry name" value="HTH-TYPE TRANSCRIPTIONAL ACTIVATOR RHAS-RELATED"/>
    <property type="match status" value="1"/>
</dbReference>
<accession>A0A380WQU2</accession>